<dbReference type="GO" id="GO:0043772">
    <property type="term" value="F:acyl-phosphate glycerol-3-phosphate acyltransferase activity"/>
    <property type="evidence" value="ECO:0007669"/>
    <property type="project" value="UniProtKB-UniRule"/>
</dbReference>
<comment type="caution">
    <text evidence="11">The sequence shown here is derived from an EMBL/GenBank/DDBJ whole genome shotgun (WGS) entry which is preliminary data.</text>
</comment>
<evidence type="ECO:0000256" key="7">
    <source>
        <dbReference type="ARBA" id="ARBA00023136"/>
    </source>
</evidence>
<dbReference type="EC" id="2.3.1.275" evidence="10"/>
<dbReference type="RefSeq" id="WP_168007405.1">
    <property type="nucleotide sequence ID" value="NZ_JAATHJ010000017.1"/>
</dbReference>
<keyword evidence="8 10" id="KW-0594">Phospholipid biosynthesis</keyword>
<dbReference type="PANTHER" id="PTHR30309:SF0">
    <property type="entry name" value="GLYCEROL-3-PHOSPHATE ACYLTRANSFERASE-RELATED"/>
    <property type="match status" value="1"/>
</dbReference>
<evidence type="ECO:0000256" key="6">
    <source>
        <dbReference type="ARBA" id="ARBA00023098"/>
    </source>
</evidence>
<evidence type="ECO:0000256" key="3">
    <source>
        <dbReference type="ARBA" id="ARBA00022679"/>
    </source>
</evidence>
<proteinExistence type="inferred from homology"/>
<comment type="catalytic activity">
    <reaction evidence="10">
        <text>an acyl phosphate + sn-glycerol 3-phosphate = a 1-acyl-sn-glycero-3-phosphate + phosphate</text>
        <dbReference type="Rhea" id="RHEA:34075"/>
        <dbReference type="ChEBI" id="CHEBI:43474"/>
        <dbReference type="ChEBI" id="CHEBI:57597"/>
        <dbReference type="ChEBI" id="CHEBI:57970"/>
        <dbReference type="ChEBI" id="CHEBI:59918"/>
        <dbReference type="EC" id="2.3.1.275"/>
    </reaction>
</comment>
<protein>
    <recommendedName>
        <fullName evidence="10">Glycerol-3-phosphate acyltransferase</fullName>
    </recommendedName>
    <alternativeName>
        <fullName evidence="10">Acyl-PO4 G3P acyltransferase</fullName>
    </alternativeName>
    <alternativeName>
        <fullName evidence="10">Acyl-phosphate--glycerol-3-phosphate acyltransferase</fullName>
    </alternativeName>
    <alternativeName>
        <fullName evidence="10">G3P acyltransferase</fullName>
        <shortName evidence="10">GPAT</shortName>
        <ecNumber evidence="10">2.3.1.275</ecNumber>
    </alternativeName>
    <alternativeName>
        <fullName evidence="10">Lysophosphatidic acid synthase</fullName>
        <shortName evidence="10">LPA synthase</shortName>
    </alternativeName>
</protein>
<evidence type="ECO:0000256" key="5">
    <source>
        <dbReference type="ARBA" id="ARBA00022989"/>
    </source>
</evidence>
<feature type="transmembrane region" description="Helical" evidence="10">
    <location>
        <begin position="47"/>
        <end position="74"/>
    </location>
</feature>
<sequence length="205" mass="21620">MMAIAAVFVSYLIGAVSFSYLMGQLLKKLDIRDHGSGNAGATNTLRVLGIGPAITVLLLDTAKGIAAVYLGFSWSGGDPLFAAMAGTAAVVGHNWPVYFGFRGGKGVATTIGVMAVLVFWPALIAGTAAIISIVVTRYVSLGSLLFMSGTTLLTAALLPVFAYPPVYLYFLAGLTILSIWRHRTNIKRLKDGTESRLGQKTETSS</sequence>
<keyword evidence="6 10" id="KW-0443">Lipid metabolism</keyword>
<dbReference type="InterPro" id="IPR003811">
    <property type="entry name" value="G3P_acylTferase_PlsY"/>
</dbReference>
<evidence type="ECO:0000313" key="11">
    <source>
        <dbReference type="EMBL" id="NJP38175.1"/>
    </source>
</evidence>
<keyword evidence="1 10" id="KW-1003">Cell membrane</keyword>
<keyword evidence="4 10" id="KW-0812">Transmembrane</keyword>
<feature type="transmembrane region" description="Helical" evidence="10">
    <location>
        <begin position="6"/>
        <end position="26"/>
    </location>
</feature>
<keyword evidence="3 10" id="KW-0808">Transferase</keyword>
<evidence type="ECO:0000256" key="9">
    <source>
        <dbReference type="ARBA" id="ARBA00023264"/>
    </source>
</evidence>
<dbReference type="Proteomes" id="UP000752012">
    <property type="component" value="Unassembled WGS sequence"/>
</dbReference>
<keyword evidence="5 10" id="KW-1133">Transmembrane helix</keyword>
<keyword evidence="7 10" id="KW-0472">Membrane</keyword>
<dbReference type="SMART" id="SM01207">
    <property type="entry name" value="G3P_acyltransf"/>
    <property type="match status" value="1"/>
</dbReference>
<feature type="transmembrane region" description="Helical" evidence="10">
    <location>
        <begin position="80"/>
        <end position="101"/>
    </location>
</feature>
<keyword evidence="2 10" id="KW-0444">Lipid biosynthesis</keyword>
<dbReference type="GO" id="GO:0005886">
    <property type="term" value="C:plasma membrane"/>
    <property type="evidence" value="ECO:0007669"/>
    <property type="project" value="UniProtKB-SubCell"/>
</dbReference>
<comment type="subunit">
    <text evidence="10">Probably interacts with PlsX.</text>
</comment>
<evidence type="ECO:0000256" key="2">
    <source>
        <dbReference type="ARBA" id="ARBA00022516"/>
    </source>
</evidence>
<dbReference type="PANTHER" id="PTHR30309">
    <property type="entry name" value="INNER MEMBRANE PROTEIN YGIH"/>
    <property type="match status" value="1"/>
</dbReference>
<evidence type="ECO:0000256" key="8">
    <source>
        <dbReference type="ARBA" id="ARBA00023209"/>
    </source>
</evidence>
<feature type="transmembrane region" description="Helical" evidence="10">
    <location>
        <begin position="113"/>
        <end position="135"/>
    </location>
</feature>
<name>A0A969PRF1_9BACI</name>
<dbReference type="HAMAP" id="MF_01043">
    <property type="entry name" value="PlsY"/>
    <property type="match status" value="1"/>
</dbReference>
<feature type="transmembrane region" description="Helical" evidence="10">
    <location>
        <begin position="155"/>
        <end position="180"/>
    </location>
</feature>
<evidence type="ECO:0000313" key="12">
    <source>
        <dbReference type="Proteomes" id="UP000752012"/>
    </source>
</evidence>
<reference evidence="11 12" key="1">
    <citation type="submission" date="2020-03" db="EMBL/GenBank/DDBJ databases">
        <title>Assessment of the enzymatic potential of alkaline-tolerant lipase obtained from Bacillus luteus H11 (technogenic soil) for the bioremediation of saline soils contaminated with petroleum substances.</title>
        <authorList>
            <person name="Kalwasinska A."/>
        </authorList>
    </citation>
    <scope>NUCLEOTIDE SEQUENCE [LARGE SCALE GENOMIC DNA]</scope>
    <source>
        <strain evidence="11 12">H11</strain>
    </source>
</reference>
<keyword evidence="9 10" id="KW-1208">Phospholipid metabolism</keyword>
<evidence type="ECO:0000256" key="4">
    <source>
        <dbReference type="ARBA" id="ARBA00022692"/>
    </source>
</evidence>
<comment type="function">
    <text evidence="10">Catalyzes the transfer of an acyl group from acyl-phosphate (acyl-PO(4)) to glycerol-3-phosphate (G3P) to form lysophosphatidic acid (LPA). This enzyme utilizes acyl-phosphate as fatty acyl donor, but not acyl-CoA or acyl-ACP.</text>
</comment>
<keyword evidence="12" id="KW-1185">Reference proteome</keyword>
<organism evidence="11 12">
    <name type="scientific">Alkalicoccus luteus</name>
    <dbReference type="NCBI Taxonomy" id="1237094"/>
    <lineage>
        <taxon>Bacteria</taxon>
        <taxon>Bacillati</taxon>
        <taxon>Bacillota</taxon>
        <taxon>Bacilli</taxon>
        <taxon>Bacillales</taxon>
        <taxon>Bacillaceae</taxon>
        <taxon>Alkalicoccus</taxon>
    </lineage>
</organism>
<evidence type="ECO:0000256" key="10">
    <source>
        <dbReference type="HAMAP-Rule" id="MF_01043"/>
    </source>
</evidence>
<accession>A0A969PRF1</accession>
<dbReference type="EMBL" id="JAATHJ010000017">
    <property type="protein sequence ID" value="NJP38175.1"/>
    <property type="molecule type" value="Genomic_DNA"/>
</dbReference>
<dbReference type="GO" id="GO:0008654">
    <property type="term" value="P:phospholipid biosynthetic process"/>
    <property type="evidence" value="ECO:0007669"/>
    <property type="project" value="UniProtKB-UniRule"/>
</dbReference>
<keyword evidence="11" id="KW-0012">Acyltransferase</keyword>
<dbReference type="NCBIfam" id="TIGR00023">
    <property type="entry name" value="glycerol-3-phosphate 1-O-acyltransferase PlsY"/>
    <property type="match status" value="1"/>
</dbReference>
<dbReference type="AlphaFoldDB" id="A0A969PRF1"/>
<evidence type="ECO:0000256" key="1">
    <source>
        <dbReference type="ARBA" id="ARBA00022475"/>
    </source>
</evidence>
<gene>
    <name evidence="10 11" type="primary">plsY</name>
    <name evidence="11" type="ORF">HCN83_11330</name>
</gene>
<dbReference type="Pfam" id="PF02660">
    <property type="entry name" value="G3P_acyltransf"/>
    <property type="match status" value="1"/>
</dbReference>
<comment type="subcellular location">
    <subcellularLocation>
        <location evidence="10">Cell membrane</location>
        <topology evidence="10">Multi-pass membrane protein</topology>
    </subcellularLocation>
</comment>
<comment type="pathway">
    <text evidence="10">Lipid metabolism; phospholipid metabolism.</text>
</comment>
<comment type="similarity">
    <text evidence="10">Belongs to the PlsY family.</text>
</comment>